<reference evidence="5" key="1">
    <citation type="journal article" date="2019" name="Int. J. Syst. Evol. Microbiol.">
        <title>The Global Catalogue of Microorganisms (GCM) 10K type strain sequencing project: providing services to taxonomists for standard genome sequencing and annotation.</title>
        <authorList>
            <consortium name="The Broad Institute Genomics Platform"/>
            <consortium name="The Broad Institute Genome Sequencing Center for Infectious Disease"/>
            <person name="Wu L."/>
            <person name="Ma J."/>
        </authorList>
    </citation>
    <scope>NUCLEOTIDE SEQUENCE [LARGE SCALE GENOMIC DNA]</scope>
    <source>
        <strain evidence="5">CCUG 37865</strain>
    </source>
</reference>
<proteinExistence type="inferred from homology"/>
<feature type="transmembrane region" description="Helical" evidence="2">
    <location>
        <begin position="6"/>
        <end position="22"/>
    </location>
</feature>
<feature type="transmembrane region" description="Helical" evidence="2">
    <location>
        <begin position="94"/>
        <end position="118"/>
    </location>
</feature>
<gene>
    <name evidence="4" type="ORF">ACFOY7_05045</name>
</gene>
<dbReference type="Proteomes" id="UP001595882">
    <property type="component" value="Unassembled WGS sequence"/>
</dbReference>
<dbReference type="PANTHER" id="PTHR30487">
    <property type="entry name" value="TYPE 4 PREPILIN-LIKE PROTEINS LEADER PEPTIDE-PROCESSING ENZYME"/>
    <property type="match status" value="1"/>
</dbReference>
<keyword evidence="2" id="KW-0812">Transmembrane</keyword>
<evidence type="ECO:0000313" key="5">
    <source>
        <dbReference type="Proteomes" id="UP001595882"/>
    </source>
</evidence>
<feature type="transmembrane region" description="Helical" evidence="2">
    <location>
        <begin position="138"/>
        <end position="161"/>
    </location>
</feature>
<feature type="transmembrane region" description="Helical" evidence="2">
    <location>
        <begin position="58"/>
        <end position="82"/>
    </location>
</feature>
<sequence length="167" mass="18505">MKGWTMMIDIFLLIILAICVITDLKSRMIYNKVIFPALLLTFIYQFTTGGWESLSHSFIGFLIGFALLLIPYFLGGIGAGDVKLLGLIGAMKGAIFVFQSFIYIALLGAVIAVFILLFRSELWKSIYRYVLYKQSFNQGVLTGTYPYGVAIAGGVMIQMLMQGGTLL</sequence>
<comment type="caution">
    <text evidence="4">The sequence shown here is derived from an EMBL/GenBank/DDBJ whole genome shotgun (WGS) entry which is preliminary data.</text>
</comment>
<evidence type="ECO:0000259" key="3">
    <source>
        <dbReference type="Pfam" id="PF01478"/>
    </source>
</evidence>
<dbReference type="Gene3D" id="1.20.120.1220">
    <property type="match status" value="1"/>
</dbReference>
<keyword evidence="5" id="KW-1185">Reference proteome</keyword>
<dbReference type="PANTHER" id="PTHR30487:SF0">
    <property type="entry name" value="PREPILIN LEADER PEPTIDASE_N-METHYLTRANSFERASE-RELATED"/>
    <property type="match status" value="1"/>
</dbReference>
<feature type="domain" description="Prepilin type IV endopeptidase peptidase" evidence="3">
    <location>
        <begin position="10"/>
        <end position="113"/>
    </location>
</feature>
<comment type="similarity">
    <text evidence="1">Belongs to the peptidase A24 family.</text>
</comment>
<dbReference type="InterPro" id="IPR050882">
    <property type="entry name" value="Prepilin_peptidase/N-MTase"/>
</dbReference>
<keyword evidence="2" id="KW-0472">Membrane</keyword>
<organism evidence="4 5">
    <name type="scientific">Gracilibacillus xinjiangensis</name>
    <dbReference type="NCBI Taxonomy" id="1193282"/>
    <lineage>
        <taxon>Bacteria</taxon>
        <taxon>Bacillati</taxon>
        <taxon>Bacillota</taxon>
        <taxon>Bacilli</taxon>
        <taxon>Bacillales</taxon>
        <taxon>Bacillaceae</taxon>
        <taxon>Gracilibacillus</taxon>
    </lineage>
</organism>
<evidence type="ECO:0000313" key="4">
    <source>
        <dbReference type="EMBL" id="MFC4402432.1"/>
    </source>
</evidence>
<name>A0ABV8WRD1_9BACI</name>
<protein>
    <submittedName>
        <fullName evidence="4">Prepilin peptidase</fullName>
    </submittedName>
</protein>
<dbReference type="Pfam" id="PF01478">
    <property type="entry name" value="Peptidase_A24"/>
    <property type="match status" value="1"/>
</dbReference>
<dbReference type="RefSeq" id="WP_390250017.1">
    <property type="nucleotide sequence ID" value="NZ_JBHSDT010000004.1"/>
</dbReference>
<dbReference type="EMBL" id="JBHSDT010000004">
    <property type="protein sequence ID" value="MFC4402432.1"/>
    <property type="molecule type" value="Genomic_DNA"/>
</dbReference>
<dbReference type="InterPro" id="IPR000045">
    <property type="entry name" value="Prepilin_IV_endopep_pep"/>
</dbReference>
<feature type="transmembrane region" description="Helical" evidence="2">
    <location>
        <begin position="29"/>
        <end position="46"/>
    </location>
</feature>
<evidence type="ECO:0000256" key="2">
    <source>
        <dbReference type="SAM" id="Phobius"/>
    </source>
</evidence>
<keyword evidence="2" id="KW-1133">Transmembrane helix</keyword>
<accession>A0ABV8WRD1</accession>
<evidence type="ECO:0000256" key="1">
    <source>
        <dbReference type="ARBA" id="ARBA00005801"/>
    </source>
</evidence>